<comment type="caution">
    <text evidence="3">The sequence shown here is derived from an EMBL/GenBank/DDBJ whole genome shotgun (WGS) entry which is preliminary data.</text>
</comment>
<evidence type="ECO:0000313" key="3">
    <source>
        <dbReference type="EMBL" id="GFS54312.1"/>
    </source>
</evidence>
<dbReference type="InterPro" id="IPR036291">
    <property type="entry name" value="NAD(P)-bd_dom_sf"/>
</dbReference>
<name>A0A8X6JRE4_9ARAC</name>
<organism evidence="3 4">
    <name type="scientific">Trichonephila inaurata madagascariensis</name>
    <dbReference type="NCBI Taxonomy" id="2747483"/>
    <lineage>
        <taxon>Eukaryota</taxon>
        <taxon>Metazoa</taxon>
        <taxon>Ecdysozoa</taxon>
        <taxon>Arthropoda</taxon>
        <taxon>Chelicerata</taxon>
        <taxon>Arachnida</taxon>
        <taxon>Araneae</taxon>
        <taxon>Araneomorphae</taxon>
        <taxon>Entelegynae</taxon>
        <taxon>Araneoidea</taxon>
        <taxon>Nephilidae</taxon>
        <taxon>Trichonephila</taxon>
        <taxon>Trichonephila inaurata</taxon>
    </lineage>
</organism>
<dbReference type="InterPro" id="IPR051265">
    <property type="entry name" value="HIBADH-related_NP60_sf"/>
</dbReference>
<dbReference type="AlphaFoldDB" id="A0A8X6JRE4"/>
<feature type="domain" description="6-phosphogluconate dehydrogenase NADP-binding" evidence="2">
    <location>
        <begin position="171"/>
        <end position="238"/>
    </location>
</feature>
<dbReference type="SUPFAM" id="SSF51735">
    <property type="entry name" value="NAD(P)-binding Rossmann-fold domains"/>
    <property type="match status" value="1"/>
</dbReference>
<dbReference type="PANTHER" id="PTHR43580">
    <property type="entry name" value="OXIDOREDUCTASE GLYR1-RELATED"/>
    <property type="match status" value="1"/>
</dbReference>
<protein>
    <recommendedName>
        <fullName evidence="2">6-phosphogluconate dehydrogenase NADP-binding domain-containing protein</fullName>
    </recommendedName>
</protein>
<reference evidence="3" key="1">
    <citation type="submission" date="2020-08" db="EMBL/GenBank/DDBJ databases">
        <title>Multicomponent nature underlies the extraordinary mechanical properties of spider dragline silk.</title>
        <authorList>
            <person name="Kono N."/>
            <person name="Nakamura H."/>
            <person name="Mori M."/>
            <person name="Yoshida Y."/>
            <person name="Ohtoshi R."/>
            <person name="Malay A.D."/>
            <person name="Moran D.A.P."/>
            <person name="Tomita M."/>
            <person name="Numata K."/>
            <person name="Arakawa K."/>
        </authorList>
    </citation>
    <scope>NUCLEOTIDE SEQUENCE</scope>
</reference>
<dbReference type="InterPro" id="IPR006115">
    <property type="entry name" value="6PGDH_NADP-bd"/>
</dbReference>
<dbReference type="EMBL" id="BMAV01026906">
    <property type="protein sequence ID" value="GFS54312.1"/>
    <property type="molecule type" value="Genomic_DNA"/>
</dbReference>
<feature type="region of interest" description="Disordered" evidence="1">
    <location>
        <begin position="69"/>
        <end position="133"/>
    </location>
</feature>
<evidence type="ECO:0000259" key="2">
    <source>
        <dbReference type="Pfam" id="PF03446"/>
    </source>
</evidence>
<dbReference type="OrthoDB" id="21615at2759"/>
<dbReference type="Proteomes" id="UP000886998">
    <property type="component" value="Unassembled WGS sequence"/>
</dbReference>
<evidence type="ECO:0000256" key="1">
    <source>
        <dbReference type="SAM" id="MobiDB-lite"/>
    </source>
</evidence>
<feature type="compositionally biased region" description="Basic and acidic residues" evidence="1">
    <location>
        <begin position="109"/>
        <end position="121"/>
    </location>
</feature>
<dbReference type="Pfam" id="PF03446">
    <property type="entry name" value="NAD_binding_2"/>
    <property type="match status" value="1"/>
</dbReference>
<feature type="compositionally biased region" description="Basic residues" evidence="1">
    <location>
        <begin position="81"/>
        <end position="103"/>
    </location>
</feature>
<evidence type="ECO:0000313" key="4">
    <source>
        <dbReference type="Proteomes" id="UP000886998"/>
    </source>
</evidence>
<proteinExistence type="predicted"/>
<dbReference type="PANTHER" id="PTHR43580:SF2">
    <property type="entry name" value="CYTOKINE-LIKE NUCLEAR FACTOR N-PAC"/>
    <property type="match status" value="1"/>
</dbReference>
<sequence length="285" mass="32233">MLEENIHHLSDEMICDAFEIFHSTMQDILEARGLIALKPESANEDSPSDDELTKNCTAALNPEEIVEIPSIREELPQTSRKTNRSRKFKKTNKKTKKTSKTKKLAQVEPDQKLSKMSDDYPGKNSPTEVNQPTDEDDLYVITSEHSSDDPLELSQVRNTFLGRNIKKPPGKIGFLGMVMSGQRIAEHLSNSGRDVFVWNTTPEKCQKLVKTKVQLCSTPSEVVRNCDIIFVCVSAGKPEKYPNFRRRFPRKAWVKNGIKCHFPDPTTSREITEYVINYGGDDGSA</sequence>
<accession>A0A8X6JRE4</accession>
<keyword evidence="4" id="KW-1185">Reference proteome</keyword>
<dbReference type="Gene3D" id="3.40.50.720">
    <property type="entry name" value="NAD(P)-binding Rossmann-like Domain"/>
    <property type="match status" value="1"/>
</dbReference>
<dbReference type="GO" id="GO:0050661">
    <property type="term" value="F:NADP binding"/>
    <property type="evidence" value="ECO:0007669"/>
    <property type="project" value="InterPro"/>
</dbReference>
<gene>
    <name evidence="3" type="ORF">TNIN_204221</name>
</gene>